<evidence type="ECO:0000313" key="3">
    <source>
        <dbReference type="EMBL" id="MBB4680706.1"/>
    </source>
</evidence>
<dbReference type="InterPro" id="IPR001460">
    <property type="entry name" value="PCN-bd_Tpept"/>
</dbReference>
<dbReference type="GO" id="GO:0071555">
    <property type="term" value="P:cell wall organization"/>
    <property type="evidence" value="ECO:0007669"/>
    <property type="project" value="TreeGrafter"/>
</dbReference>
<keyword evidence="4" id="KW-1185">Reference proteome</keyword>
<protein>
    <submittedName>
        <fullName evidence="3">Beta-lactamase class D</fullName>
    </submittedName>
</protein>
<dbReference type="SUPFAM" id="SSF56601">
    <property type="entry name" value="beta-lactamase/transpeptidase-like"/>
    <property type="match status" value="1"/>
</dbReference>
<dbReference type="InterPro" id="IPR007887">
    <property type="entry name" value="MecA_N"/>
</dbReference>
<dbReference type="Gene3D" id="3.40.710.10">
    <property type="entry name" value="DD-peptidase/beta-lactamase superfamily"/>
    <property type="match status" value="1"/>
</dbReference>
<dbReference type="AlphaFoldDB" id="A0A7W7FVQ4"/>
<name>A0A7W7FVQ4_9PSEU</name>
<dbReference type="InterPro" id="IPR050515">
    <property type="entry name" value="Beta-lactam/transpept"/>
</dbReference>
<dbReference type="GO" id="GO:0046677">
    <property type="term" value="P:response to antibiotic"/>
    <property type="evidence" value="ECO:0007669"/>
    <property type="project" value="InterPro"/>
</dbReference>
<evidence type="ECO:0000259" key="2">
    <source>
        <dbReference type="Pfam" id="PF05223"/>
    </source>
</evidence>
<feature type="domain" description="Penicillin-binding protein transpeptidase" evidence="1">
    <location>
        <begin position="268"/>
        <end position="526"/>
    </location>
</feature>
<sequence>MVSRRARNWLLTGGAVVTAAAAVAGVLAFWGPEAEQEKPGSSTPGRRPVLAAEAATGFLSAFGNNDIGSSAGLTDNRAAAEPVLKALRNPAQDTRPEMVTLRAKATPAPAPEQSELSVPFTARWLFGGGRVWEYEHTLPLRKENGSWAVRWAPEVLHPQFAAGRTLSMTTANADGELIGGDGKPVAGNDLSPQLLPTVRRALAGDLQGELSWALVLKEPDGKVTTTLAERKGKAANNAALTLLPQVQAAAQAAVNTQKSNPAMIVAIRSTGEILAIAQNPAADAKGLPALTGLYEPGSTFKVVTAAAVLQAGKADPGTVLPCPKEDVIKQRRVRNDDNFDLGEVPLSTAFAQSCNTTFARLAADLPTSTLPDAARQLGIGADFDVMGITTNTGSVPTPASPAAQVEASFGQGQVRTSPFGMALVSATVAAGGRRPVPILVRGQKTTVNGPGALLPANVANQLRTLMRGVVTNGTAKPLNGLGPVHGKTGTAQFGDGTQAHGWFTGFRNNIAFAVLIDNAGSSKPAVTMAAQFLKSHNA</sequence>
<reference evidence="3 4" key="1">
    <citation type="submission" date="2020-08" db="EMBL/GenBank/DDBJ databases">
        <title>Sequencing the genomes of 1000 actinobacteria strains.</title>
        <authorList>
            <person name="Klenk H.-P."/>
        </authorList>
    </citation>
    <scope>NUCLEOTIDE SEQUENCE [LARGE SCALE GENOMIC DNA]</scope>
    <source>
        <strain evidence="3 4">DSM 44230</strain>
    </source>
</reference>
<gene>
    <name evidence="3" type="ORF">HNR67_006824</name>
</gene>
<dbReference type="GO" id="GO:0008658">
    <property type="term" value="F:penicillin binding"/>
    <property type="evidence" value="ECO:0007669"/>
    <property type="project" value="InterPro"/>
</dbReference>
<dbReference type="RefSeq" id="WP_185006712.1">
    <property type="nucleotide sequence ID" value="NZ_BAAAUI010000038.1"/>
</dbReference>
<dbReference type="PANTHER" id="PTHR30627">
    <property type="entry name" value="PEPTIDOGLYCAN D,D-TRANSPEPTIDASE"/>
    <property type="match status" value="1"/>
</dbReference>
<comment type="caution">
    <text evidence="3">The sequence shown here is derived from an EMBL/GenBank/DDBJ whole genome shotgun (WGS) entry which is preliminary data.</text>
</comment>
<evidence type="ECO:0000313" key="4">
    <source>
        <dbReference type="Proteomes" id="UP000533598"/>
    </source>
</evidence>
<dbReference type="Pfam" id="PF05223">
    <property type="entry name" value="MecA_N"/>
    <property type="match status" value="1"/>
</dbReference>
<dbReference type="PANTHER" id="PTHR30627:SF24">
    <property type="entry name" value="PENICILLIN-BINDING PROTEIN 4B"/>
    <property type="match status" value="1"/>
</dbReference>
<accession>A0A7W7FVQ4</accession>
<dbReference type="Proteomes" id="UP000533598">
    <property type="component" value="Unassembled WGS sequence"/>
</dbReference>
<dbReference type="InterPro" id="IPR012338">
    <property type="entry name" value="Beta-lactam/transpept-like"/>
</dbReference>
<proteinExistence type="predicted"/>
<dbReference type="GO" id="GO:0071972">
    <property type="term" value="F:peptidoglycan L,D-transpeptidase activity"/>
    <property type="evidence" value="ECO:0007669"/>
    <property type="project" value="TreeGrafter"/>
</dbReference>
<dbReference type="EMBL" id="JACHMH010000001">
    <property type="protein sequence ID" value="MBB4680706.1"/>
    <property type="molecule type" value="Genomic_DNA"/>
</dbReference>
<dbReference type="Pfam" id="PF00905">
    <property type="entry name" value="Transpeptidase"/>
    <property type="match status" value="1"/>
</dbReference>
<evidence type="ECO:0000259" key="1">
    <source>
        <dbReference type="Pfam" id="PF00905"/>
    </source>
</evidence>
<feature type="domain" description="NTF2-like N-terminal transpeptidase" evidence="2">
    <location>
        <begin position="51"/>
        <end position="162"/>
    </location>
</feature>
<organism evidence="3 4">
    <name type="scientific">Crossiella cryophila</name>
    <dbReference type="NCBI Taxonomy" id="43355"/>
    <lineage>
        <taxon>Bacteria</taxon>
        <taxon>Bacillati</taxon>
        <taxon>Actinomycetota</taxon>
        <taxon>Actinomycetes</taxon>
        <taxon>Pseudonocardiales</taxon>
        <taxon>Pseudonocardiaceae</taxon>
        <taxon>Crossiella</taxon>
    </lineage>
</organism>
<dbReference type="GO" id="GO:0005886">
    <property type="term" value="C:plasma membrane"/>
    <property type="evidence" value="ECO:0007669"/>
    <property type="project" value="TreeGrafter"/>
</dbReference>